<dbReference type="InterPro" id="IPR012337">
    <property type="entry name" value="RNaseH-like_sf"/>
</dbReference>
<dbReference type="GO" id="GO:0004523">
    <property type="term" value="F:RNA-DNA hybrid ribonuclease activity"/>
    <property type="evidence" value="ECO:0007669"/>
    <property type="project" value="InterPro"/>
</dbReference>
<gene>
    <name evidence="2" type="ORF">Sradi_2297300</name>
</gene>
<comment type="caution">
    <text evidence="2">The sequence shown here is derived from an EMBL/GenBank/DDBJ whole genome shotgun (WGS) entry which is preliminary data.</text>
</comment>
<dbReference type="PANTHER" id="PTHR47074">
    <property type="entry name" value="BNAC02G40300D PROTEIN"/>
    <property type="match status" value="1"/>
</dbReference>
<dbReference type="InterPro" id="IPR044730">
    <property type="entry name" value="RNase_H-like_dom_plant"/>
</dbReference>
<protein>
    <recommendedName>
        <fullName evidence="1">RNase H type-1 domain-containing protein</fullName>
    </recommendedName>
</protein>
<dbReference type="Gene3D" id="3.30.420.10">
    <property type="entry name" value="Ribonuclease H-like superfamily/Ribonuclease H"/>
    <property type="match status" value="1"/>
</dbReference>
<dbReference type="CDD" id="cd06222">
    <property type="entry name" value="RNase_H_like"/>
    <property type="match status" value="1"/>
</dbReference>
<dbReference type="InterPro" id="IPR002156">
    <property type="entry name" value="RNaseH_domain"/>
</dbReference>
<dbReference type="AlphaFoldDB" id="A0AAW2T552"/>
<reference evidence="2" key="2">
    <citation type="journal article" date="2024" name="Plant">
        <title>Genomic evolution and insights into agronomic trait innovations of Sesamum species.</title>
        <authorList>
            <person name="Miao H."/>
            <person name="Wang L."/>
            <person name="Qu L."/>
            <person name="Liu H."/>
            <person name="Sun Y."/>
            <person name="Le M."/>
            <person name="Wang Q."/>
            <person name="Wei S."/>
            <person name="Zheng Y."/>
            <person name="Lin W."/>
            <person name="Duan Y."/>
            <person name="Cao H."/>
            <person name="Xiong S."/>
            <person name="Wang X."/>
            <person name="Wei L."/>
            <person name="Li C."/>
            <person name="Ma Q."/>
            <person name="Ju M."/>
            <person name="Zhao R."/>
            <person name="Li G."/>
            <person name="Mu C."/>
            <person name="Tian Q."/>
            <person name="Mei H."/>
            <person name="Zhang T."/>
            <person name="Gao T."/>
            <person name="Zhang H."/>
        </authorList>
    </citation>
    <scope>NUCLEOTIDE SEQUENCE</scope>
    <source>
        <strain evidence="2">G02</strain>
    </source>
</reference>
<accession>A0AAW2T552</accession>
<dbReference type="Pfam" id="PF13456">
    <property type="entry name" value="RVT_3"/>
    <property type="match status" value="1"/>
</dbReference>
<organism evidence="2">
    <name type="scientific">Sesamum radiatum</name>
    <name type="common">Black benniseed</name>
    <dbReference type="NCBI Taxonomy" id="300843"/>
    <lineage>
        <taxon>Eukaryota</taxon>
        <taxon>Viridiplantae</taxon>
        <taxon>Streptophyta</taxon>
        <taxon>Embryophyta</taxon>
        <taxon>Tracheophyta</taxon>
        <taxon>Spermatophyta</taxon>
        <taxon>Magnoliopsida</taxon>
        <taxon>eudicotyledons</taxon>
        <taxon>Gunneridae</taxon>
        <taxon>Pentapetalae</taxon>
        <taxon>asterids</taxon>
        <taxon>lamiids</taxon>
        <taxon>Lamiales</taxon>
        <taxon>Pedaliaceae</taxon>
        <taxon>Sesamum</taxon>
    </lineage>
</organism>
<sequence>MSPPETGFIKINYDGAIFLETSEVGIGIVARDSNGSCIGWLSKRFCFNATPEIIETIAAREAVLLGIRRGWQKIVLEGDCSNLFYKQETESGSLSHWLYHLRHQFLCSTHGSVFTIFNS</sequence>
<evidence type="ECO:0000313" key="2">
    <source>
        <dbReference type="EMBL" id="KAL0399540.1"/>
    </source>
</evidence>
<dbReference type="InterPro" id="IPR036397">
    <property type="entry name" value="RNaseH_sf"/>
</dbReference>
<dbReference type="GO" id="GO:0003676">
    <property type="term" value="F:nucleic acid binding"/>
    <property type="evidence" value="ECO:0007669"/>
    <property type="project" value="InterPro"/>
</dbReference>
<name>A0AAW2T552_SESRA</name>
<feature type="domain" description="RNase H type-1" evidence="1">
    <location>
        <begin position="12"/>
        <end position="104"/>
    </location>
</feature>
<reference evidence="2" key="1">
    <citation type="submission" date="2020-06" db="EMBL/GenBank/DDBJ databases">
        <authorList>
            <person name="Li T."/>
            <person name="Hu X."/>
            <person name="Zhang T."/>
            <person name="Song X."/>
            <person name="Zhang H."/>
            <person name="Dai N."/>
            <person name="Sheng W."/>
            <person name="Hou X."/>
            <person name="Wei L."/>
        </authorList>
    </citation>
    <scope>NUCLEOTIDE SEQUENCE</scope>
    <source>
        <strain evidence="2">G02</strain>
        <tissue evidence="2">Leaf</tissue>
    </source>
</reference>
<dbReference type="InterPro" id="IPR052929">
    <property type="entry name" value="RNase_H-like_EbsB-rel"/>
</dbReference>
<evidence type="ECO:0000259" key="1">
    <source>
        <dbReference type="Pfam" id="PF13456"/>
    </source>
</evidence>
<proteinExistence type="predicted"/>
<dbReference type="SUPFAM" id="SSF53098">
    <property type="entry name" value="Ribonuclease H-like"/>
    <property type="match status" value="1"/>
</dbReference>
<dbReference type="EMBL" id="JACGWJ010000009">
    <property type="protein sequence ID" value="KAL0399540.1"/>
    <property type="molecule type" value="Genomic_DNA"/>
</dbReference>
<dbReference type="PANTHER" id="PTHR47074:SF48">
    <property type="entry name" value="POLYNUCLEOTIDYL TRANSFERASE, RIBONUCLEASE H-LIKE SUPERFAMILY PROTEIN"/>
    <property type="match status" value="1"/>
</dbReference>